<dbReference type="SUPFAM" id="SSF56672">
    <property type="entry name" value="DNA/RNA polymerases"/>
    <property type="match status" value="1"/>
</dbReference>
<protein>
    <recommendedName>
        <fullName evidence="3">RNA-directed RNA polymerase</fullName>
        <ecNumber evidence="2">2.7.7.48</ecNumber>
    </recommendedName>
    <alternativeName>
        <fullName evidence="8">RNA replicase</fullName>
    </alternativeName>
</protein>
<organism evidence="11">
    <name type="scientific">PNG bee virus 14</name>
    <dbReference type="NCBI Taxonomy" id="2746873"/>
    <lineage>
        <taxon>Viruses</taxon>
        <taxon>Riboviria</taxon>
        <taxon>Orthornavirae</taxon>
        <taxon>Kitrinoviricota</taxon>
        <taxon>Magsaviricetes</taxon>
        <taxon>Nodamuvirales</taxon>
        <taxon>Nodaviridae</taxon>
    </lineage>
</organism>
<feature type="compositionally biased region" description="Basic and acidic residues" evidence="9">
    <location>
        <begin position="945"/>
        <end position="959"/>
    </location>
</feature>
<feature type="compositionally biased region" description="Polar residues" evidence="9">
    <location>
        <begin position="919"/>
        <end position="928"/>
    </location>
</feature>
<evidence type="ECO:0000259" key="10">
    <source>
        <dbReference type="PROSITE" id="PS50507"/>
    </source>
</evidence>
<dbReference type="InterPro" id="IPR001205">
    <property type="entry name" value="RNA-dir_pol_C"/>
</dbReference>
<dbReference type="GO" id="GO:0039694">
    <property type="term" value="P:viral RNA genome replication"/>
    <property type="evidence" value="ECO:0007669"/>
    <property type="project" value="InterPro"/>
</dbReference>
<dbReference type="PROSITE" id="PS50507">
    <property type="entry name" value="RDRP_SSRNA_POS"/>
    <property type="match status" value="1"/>
</dbReference>
<evidence type="ECO:0000256" key="3">
    <source>
        <dbReference type="ARBA" id="ARBA00022412"/>
    </source>
</evidence>
<proteinExistence type="inferred from homology"/>
<dbReference type="InterPro" id="IPR043647">
    <property type="entry name" value="Noda_Vmethyltr_dom"/>
</dbReference>
<reference evidence="11" key="1">
    <citation type="journal article" date="2020" name="Viruses">
        <title>Tolerance of Honey Bees to Varroa Mite in the Absence of Deformed Wing Virus.</title>
        <authorList>
            <person name="Roberts J.M.K."/>
            <person name="Simbiken N."/>
            <person name="Dale C."/>
            <person name="Armstrong J."/>
            <person name="Anderson D.L."/>
        </authorList>
    </citation>
    <scope>NUCLEOTIDE SEQUENCE</scope>
    <source>
        <strain evidence="11">PNGBV/14</strain>
    </source>
</reference>
<dbReference type="CDD" id="cd23173">
    <property type="entry name" value="ps-ssRNAv_Nodaviridae_RdRp"/>
    <property type="match status" value="1"/>
</dbReference>
<evidence type="ECO:0000313" key="11">
    <source>
        <dbReference type="EMBL" id="QKW94219.1"/>
    </source>
</evidence>
<comment type="similarity">
    <text evidence="1">Belongs to the nodaviridae RNA polymerase family.</text>
</comment>
<evidence type="ECO:0000256" key="6">
    <source>
        <dbReference type="ARBA" id="ARBA00022695"/>
    </source>
</evidence>
<evidence type="ECO:0000256" key="8">
    <source>
        <dbReference type="ARBA" id="ARBA00032757"/>
    </source>
</evidence>
<keyword evidence="6" id="KW-0548">Nucleotidyltransferase</keyword>
<feature type="compositionally biased region" description="Basic and acidic residues" evidence="9">
    <location>
        <begin position="980"/>
        <end position="991"/>
    </location>
</feature>
<evidence type="ECO:0000256" key="7">
    <source>
        <dbReference type="ARBA" id="ARBA00022953"/>
    </source>
</evidence>
<evidence type="ECO:0000256" key="2">
    <source>
        <dbReference type="ARBA" id="ARBA00012494"/>
    </source>
</evidence>
<sequence length="991" mass="111899">MFNSLSPSSLVRSLAPAVVKSTQAAKAAISTTATSFPWKTALIAPIVGYCVYKVIHTEVKPGNEFIPEVQDKQIHEQILRPCIQTAKLFALKARIACRSLVKEHTIDYTSRLIDQNTQRPGADHRRAFLNVQNRFQTFPMQSAEAHTHPKSAVSRSAMANHMQMIAHENGWTPYHVSKARTDQFNGSRYYYHPKDLANVYANDRLSDNSVIIMTDVDYYADMPAWLRLGQPILLYTFVPKQCSGRREEYAFYFDGDEVVFDVSGGASYRHKLWNYTGDNICTIDQNGDLLAYTIEQRLIPNDEDHRFICILPTAKVCYPYSLLLDAPQSVLTRYKHLRYLYEPITDQLSIQVSANRQSVELPSRVYEAVKARMLHKTAPPIIADVERILRSAQVPNPEIAAPLLFSHVNLQLEKNVILTTHLVNNFHPIVDDALVTDDGRPSGESATTNLVYPGAAFPTNSEASDMATVEGRVVRPRNTKIPKSEYKTEANNFLSQLIPHTSRGAPWTVAQVHQEQDGVQQRARFETVKHLMSETSSNQLTSFVKAEAYSTANDPRNITTMSPELTTLMSRFTYAFKNEILKKFKFYSPGMKPQEIVDRLLELTTSDGVVTTDYSRFDGSISEWLQKNIVRAAYNRWLTPEYRGEFNTWFDKVFTNHARTANGVHYVPGWGTRSGSPITTDGNTVINAFVIFLAYRSIGYTVKEAFKALGLYCGDDGYTRNATGLATAIHTAASNLGLKVDIEVRNEGPYPYCGRLFVDPSLLPDSFQDLKRTLPKLHLVKNGTMTIEQRITNKAIGYAVTDSKTPILGDWAKTILNITQLTPKNLTHEETYKLEHPWPQTDQEALLTCVMQHLEMTAAEVQSIQTAIVETDTLTSFPVIQEWTPDAKITCVRNGVVEEPSRAHQHDNERRQNPRTHRSTANAASRNQRQQRERATPLLSTMESTNRRRSAESSNRTEEPPSAVRLQVASRRAYTPNTRSRPDNRSDQPAN</sequence>
<evidence type="ECO:0000256" key="5">
    <source>
        <dbReference type="ARBA" id="ARBA00022679"/>
    </source>
</evidence>
<evidence type="ECO:0000256" key="9">
    <source>
        <dbReference type="SAM" id="MobiDB-lite"/>
    </source>
</evidence>
<dbReference type="Pfam" id="PF00680">
    <property type="entry name" value="RdRP_1"/>
    <property type="match status" value="1"/>
</dbReference>
<accession>A0A7D5BRM8</accession>
<feature type="compositionally biased region" description="Basic and acidic residues" evidence="9">
    <location>
        <begin position="899"/>
        <end position="912"/>
    </location>
</feature>
<evidence type="ECO:0000256" key="4">
    <source>
        <dbReference type="ARBA" id="ARBA00022484"/>
    </source>
</evidence>
<dbReference type="InterPro" id="IPR043502">
    <property type="entry name" value="DNA/RNA_pol_sf"/>
</dbReference>
<dbReference type="Pfam" id="PF19222">
    <property type="entry name" value="Noda_Vmethyltr"/>
    <property type="match status" value="1"/>
</dbReference>
<dbReference type="EMBL" id="MT482496">
    <property type="protein sequence ID" value="QKW94219.1"/>
    <property type="molecule type" value="Genomic_RNA"/>
</dbReference>
<feature type="domain" description="RdRp catalytic" evidence="10">
    <location>
        <begin position="607"/>
        <end position="729"/>
    </location>
</feature>
<name>A0A7D5BRM8_9VIRU</name>
<keyword evidence="4" id="KW-0696">RNA-directed RNA polymerase</keyword>
<dbReference type="GO" id="GO:0006351">
    <property type="term" value="P:DNA-templated transcription"/>
    <property type="evidence" value="ECO:0007669"/>
    <property type="project" value="InterPro"/>
</dbReference>
<evidence type="ECO:0000256" key="1">
    <source>
        <dbReference type="ARBA" id="ARBA00007751"/>
    </source>
</evidence>
<keyword evidence="5" id="KW-0808">Transferase</keyword>
<dbReference type="GO" id="GO:0003723">
    <property type="term" value="F:RNA binding"/>
    <property type="evidence" value="ECO:0007669"/>
    <property type="project" value="InterPro"/>
</dbReference>
<dbReference type="EC" id="2.7.7.48" evidence="2"/>
<dbReference type="InterPro" id="IPR007094">
    <property type="entry name" value="RNA-dir_pol_PSvirus"/>
</dbReference>
<keyword evidence="7" id="KW-0693">Viral RNA replication</keyword>
<dbReference type="GO" id="GO:0003968">
    <property type="term" value="F:RNA-directed RNA polymerase activity"/>
    <property type="evidence" value="ECO:0007669"/>
    <property type="project" value="UniProtKB-KW"/>
</dbReference>
<feature type="region of interest" description="Disordered" evidence="9">
    <location>
        <begin position="898"/>
        <end position="991"/>
    </location>
</feature>